<dbReference type="PANTHER" id="PTHR48100">
    <property type="entry name" value="BROAD-SPECIFICITY PHOSPHATASE YOR283W-RELATED"/>
    <property type="match status" value="1"/>
</dbReference>
<dbReference type="InterPro" id="IPR050275">
    <property type="entry name" value="PGM_Phosphatase"/>
</dbReference>
<evidence type="ECO:0000313" key="2">
    <source>
        <dbReference type="Proteomes" id="UP000678513"/>
    </source>
</evidence>
<keyword evidence="2" id="KW-1185">Reference proteome</keyword>
<reference evidence="1 2" key="1">
    <citation type="submission" date="2021-03" db="EMBL/GenBank/DDBJ databases">
        <title>Human Oral Microbial Genomes.</title>
        <authorList>
            <person name="Johnston C.D."/>
            <person name="Chen T."/>
            <person name="Dewhirst F.E."/>
        </authorList>
    </citation>
    <scope>NUCLEOTIDE SEQUENCE [LARGE SCALE GENOMIC DNA]</scope>
    <source>
        <strain evidence="1 2">DSMZ 100122</strain>
    </source>
</reference>
<protein>
    <submittedName>
        <fullName evidence="1">Histidine phosphatase family protein</fullName>
    </submittedName>
</protein>
<dbReference type="SUPFAM" id="SSF53254">
    <property type="entry name" value="Phosphoglycerate mutase-like"/>
    <property type="match status" value="1"/>
</dbReference>
<dbReference type="Gene3D" id="3.40.50.1240">
    <property type="entry name" value="Phosphoglycerate mutase-like"/>
    <property type="match status" value="1"/>
</dbReference>
<sequence length="194" mass="20938">MRLLLIRHGETQANVDHRLDTAYPGYRLTNNGLTQAASLPGKLAGEPIEAVYASNLARAQQTAAPLAESLGLEVQVLEGVREISAGVEELNCDWRTYVAELQAWSPSNMDSGLEGGETARQFMERFTSAISQVESAGHGCAAVVSHGAALRVWTLAQDPGFGLENAAPLNNTQWIVLNGSSHDGWRIESWGERP</sequence>
<dbReference type="InterPro" id="IPR001345">
    <property type="entry name" value="PG/BPGM_mutase_AS"/>
</dbReference>
<dbReference type="CDD" id="cd07067">
    <property type="entry name" value="HP_PGM_like"/>
    <property type="match status" value="1"/>
</dbReference>
<gene>
    <name evidence="1" type="ORF">J5A65_02400</name>
</gene>
<evidence type="ECO:0000313" key="1">
    <source>
        <dbReference type="EMBL" id="QUC08621.1"/>
    </source>
</evidence>
<dbReference type="PANTHER" id="PTHR48100:SF58">
    <property type="entry name" value="PE-PGRS FAMILY PROTEIN PE_PGRS11"/>
    <property type="match status" value="1"/>
</dbReference>
<dbReference type="Proteomes" id="UP000678513">
    <property type="component" value="Chromosome"/>
</dbReference>
<dbReference type="Pfam" id="PF00300">
    <property type="entry name" value="His_Phos_1"/>
    <property type="match status" value="1"/>
</dbReference>
<dbReference type="EMBL" id="CP072384">
    <property type="protein sequence ID" value="QUC08621.1"/>
    <property type="molecule type" value="Genomic_DNA"/>
</dbReference>
<dbReference type="InterPro" id="IPR013078">
    <property type="entry name" value="His_Pase_superF_clade-1"/>
</dbReference>
<dbReference type="PROSITE" id="PS00175">
    <property type="entry name" value="PG_MUTASE"/>
    <property type="match status" value="1"/>
</dbReference>
<name>A0ABX7Y720_9ACTN</name>
<dbReference type="InterPro" id="IPR029033">
    <property type="entry name" value="His_PPase_superfam"/>
</dbReference>
<accession>A0ABX7Y720</accession>
<dbReference type="RefSeq" id="WP_212324841.1">
    <property type="nucleotide sequence ID" value="NZ_AP024463.1"/>
</dbReference>
<proteinExistence type="predicted"/>
<dbReference type="SMART" id="SM00855">
    <property type="entry name" value="PGAM"/>
    <property type="match status" value="1"/>
</dbReference>
<organism evidence="1 2">
    <name type="scientific">Arachnia rubra</name>
    <dbReference type="NCBI Taxonomy" id="1547448"/>
    <lineage>
        <taxon>Bacteria</taxon>
        <taxon>Bacillati</taxon>
        <taxon>Actinomycetota</taxon>
        <taxon>Actinomycetes</taxon>
        <taxon>Propionibacteriales</taxon>
        <taxon>Propionibacteriaceae</taxon>
        <taxon>Arachnia</taxon>
    </lineage>
</organism>